<gene>
    <name evidence="2" type="ORF">QBC42DRAFT_247083</name>
</gene>
<keyword evidence="3" id="KW-1185">Reference proteome</keyword>
<comment type="caution">
    <text evidence="2">The sequence shown here is derived from an EMBL/GenBank/DDBJ whole genome shotgun (WGS) entry which is preliminary data.</text>
</comment>
<keyword evidence="1" id="KW-0732">Signal</keyword>
<feature type="signal peptide" evidence="1">
    <location>
        <begin position="1"/>
        <end position="19"/>
    </location>
</feature>
<feature type="chain" id="PRO_5043417977" evidence="1">
    <location>
        <begin position="20"/>
        <end position="215"/>
    </location>
</feature>
<proteinExistence type="predicted"/>
<evidence type="ECO:0000313" key="3">
    <source>
        <dbReference type="Proteomes" id="UP001321749"/>
    </source>
</evidence>
<evidence type="ECO:0000256" key="1">
    <source>
        <dbReference type="SAM" id="SignalP"/>
    </source>
</evidence>
<reference evidence="2" key="1">
    <citation type="journal article" date="2023" name="Mol. Phylogenet. Evol.">
        <title>Genome-scale phylogeny and comparative genomics of the fungal order Sordariales.</title>
        <authorList>
            <person name="Hensen N."/>
            <person name="Bonometti L."/>
            <person name="Westerberg I."/>
            <person name="Brannstrom I.O."/>
            <person name="Guillou S."/>
            <person name="Cros-Aarteil S."/>
            <person name="Calhoun S."/>
            <person name="Haridas S."/>
            <person name="Kuo A."/>
            <person name="Mondo S."/>
            <person name="Pangilinan J."/>
            <person name="Riley R."/>
            <person name="LaButti K."/>
            <person name="Andreopoulos B."/>
            <person name="Lipzen A."/>
            <person name="Chen C."/>
            <person name="Yan M."/>
            <person name="Daum C."/>
            <person name="Ng V."/>
            <person name="Clum A."/>
            <person name="Steindorff A."/>
            <person name="Ohm R.A."/>
            <person name="Martin F."/>
            <person name="Silar P."/>
            <person name="Natvig D.O."/>
            <person name="Lalanne C."/>
            <person name="Gautier V."/>
            <person name="Ament-Velasquez S.L."/>
            <person name="Kruys A."/>
            <person name="Hutchinson M.I."/>
            <person name="Powell A.J."/>
            <person name="Barry K."/>
            <person name="Miller A.N."/>
            <person name="Grigoriev I.V."/>
            <person name="Debuchy R."/>
            <person name="Gladieux P."/>
            <person name="Hiltunen Thoren M."/>
            <person name="Johannesson H."/>
        </authorList>
    </citation>
    <scope>NUCLEOTIDE SEQUENCE</scope>
    <source>
        <strain evidence="2">PSN324</strain>
    </source>
</reference>
<dbReference type="Proteomes" id="UP001321749">
    <property type="component" value="Unassembled WGS sequence"/>
</dbReference>
<protein>
    <submittedName>
        <fullName evidence="2">Uncharacterized protein</fullName>
    </submittedName>
</protein>
<organism evidence="2 3">
    <name type="scientific">Cladorrhinum samala</name>
    <dbReference type="NCBI Taxonomy" id="585594"/>
    <lineage>
        <taxon>Eukaryota</taxon>
        <taxon>Fungi</taxon>
        <taxon>Dikarya</taxon>
        <taxon>Ascomycota</taxon>
        <taxon>Pezizomycotina</taxon>
        <taxon>Sordariomycetes</taxon>
        <taxon>Sordariomycetidae</taxon>
        <taxon>Sordariales</taxon>
        <taxon>Podosporaceae</taxon>
        <taxon>Cladorrhinum</taxon>
    </lineage>
</organism>
<evidence type="ECO:0000313" key="2">
    <source>
        <dbReference type="EMBL" id="KAK4467183.1"/>
    </source>
</evidence>
<reference evidence="2" key="2">
    <citation type="submission" date="2023-06" db="EMBL/GenBank/DDBJ databases">
        <authorList>
            <consortium name="Lawrence Berkeley National Laboratory"/>
            <person name="Mondo S.J."/>
            <person name="Hensen N."/>
            <person name="Bonometti L."/>
            <person name="Westerberg I."/>
            <person name="Brannstrom I.O."/>
            <person name="Guillou S."/>
            <person name="Cros-Aarteil S."/>
            <person name="Calhoun S."/>
            <person name="Haridas S."/>
            <person name="Kuo A."/>
            <person name="Pangilinan J."/>
            <person name="Riley R."/>
            <person name="Labutti K."/>
            <person name="Andreopoulos B."/>
            <person name="Lipzen A."/>
            <person name="Chen C."/>
            <person name="Yanf M."/>
            <person name="Daum C."/>
            <person name="Ng V."/>
            <person name="Clum A."/>
            <person name="Steindorff A."/>
            <person name="Ohm R."/>
            <person name="Martin F."/>
            <person name="Silar P."/>
            <person name="Natvig D."/>
            <person name="Lalanne C."/>
            <person name="Gautier V."/>
            <person name="Ament-Velasquez S.L."/>
            <person name="Kruys A."/>
            <person name="Hutchinson M.I."/>
            <person name="Powell A.J."/>
            <person name="Barry K."/>
            <person name="Miller A.N."/>
            <person name="Grigoriev I.V."/>
            <person name="Debuchy R."/>
            <person name="Gladieux P."/>
            <person name="Thoren M.H."/>
            <person name="Johannesson H."/>
        </authorList>
    </citation>
    <scope>NUCLEOTIDE SEQUENCE</scope>
    <source>
        <strain evidence="2">PSN324</strain>
    </source>
</reference>
<accession>A0AAV9I493</accession>
<dbReference type="EMBL" id="MU864928">
    <property type="protein sequence ID" value="KAK4467183.1"/>
    <property type="molecule type" value="Genomic_DNA"/>
</dbReference>
<sequence>MQLSLSTLALLIQASLSLGAAISKATQNDARASNTYQWRFELGRRNILVMEQGGLHWYFYGKSFLIVRTQGPLAGLGSDYLIVVLRSRHAELGRTKSPYLHRRDYCPPTDRQPYRWLSSLINFMPNTTSHFISRWRSLHPPNRGASSSSVDRDIKYFLPVAPLNQGKLIHIDFDAIRLRRAHDAHRECSDSCSLRVRLGLRPFNNDGGKLSNLRN</sequence>
<name>A0AAV9I493_9PEZI</name>
<dbReference type="AlphaFoldDB" id="A0AAV9I493"/>